<keyword evidence="3" id="KW-1185">Reference proteome</keyword>
<dbReference type="RefSeq" id="WP_015694384.1">
    <property type="nucleotide sequence ID" value="NC_016940.1"/>
</dbReference>
<reference evidence="2 3" key="1">
    <citation type="journal article" date="2012" name="Stand. Genomic Sci.">
        <title>Complete genome sequencing and analysis of Saprospira grandis str. Lewin, a predatory marine bacterium.</title>
        <authorList>
            <person name="Saw J.H."/>
            <person name="Yuryev A."/>
            <person name="Kanbe M."/>
            <person name="Hou S."/>
            <person name="Young A.G."/>
            <person name="Aizawa S."/>
            <person name="Alam M."/>
        </authorList>
    </citation>
    <scope>NUCLEOTIDE SEQUENCE [LARGE SCALE GENOMIC DNA]</scope>
    <source>
        <strain evidence="2 3">Lewin</strain>
    </source>
</reference>
<dbReference type="HOGENOM" id="CLU_2809977_0_0_10"/>
<accession>H6L7D0</accession>
<evidence type="ECO:0000313" key="2">
    <source>
        <dbReference type="EMBL" id="AFC26802.1"/>
    </source>
</evidence>
<dbReference type="STRING" id="984262.SGRA_4087"/>
<dbReference type="EMBL" id="CP002831">
    <property type="protein sequence ID" value="AFC26802.1"/>
    <property type="molecule type" value="Genomic_DNA"/>
</dbReference>
<keyword evidence="1" id="KW-0472">Membrane</keyword>
<proteinExistence type="predicted"/>
<name>H6L7D0_SAPGL</name>
<protein>
    <submittedName>
        <fullName evidence="2">Uncharacterized protein</fullName>
    </submittedName>
</protein>
<feature type="transmembrane region" description="Helical" evidence="1">
    <location>
        <begin position="47"/>
        <end position="65"/>
    </location>
</feature>
<keyword evidence="1" id="KW-0812">Transmembrane</keyword>
<gene>
    <name evidence="2" type="ordered locus">SGRA_4087</name>
</gene>
<evidence type="ECO:0000313" key="3">
    <source>
        <dbReference type="Proteomes" id="UP000007519"/>
    </source>
</evidence>
<organism evidence="2 3">
    <name type="scientific">Saprospira grandis (strain Lewin)</name>
    <dbReference type="NCBI Taxonomy" id="984262"/>
    <lineage>
        <taxon>Bacteria</taxon>
        <taxon>Pseudomonadati</taxon>
        <taxon>Bacteroidota</taxon>
        <taxon>Saprospiria</taxon>
        <taxon>Saprospirales</taxon>
        <taxon>Saprospiraceae</taxon>
        <taxon>Saprospira</taxon>
    </lineage>
</organism>
<feature type="transmembrane region" description="Helical" evidence="1">
    <location>
        <begin position="12"/>
        <end position="35"/>
    </location>
</feature>
<dbReference type="KEGG" id="sgn:SGRA_4087"/>
<dbReference type="Proteomes" id="UP000007519">
    <property type="component" value="Chromosome"/>
</dbReference>
<dbReference type="AlphaFoldDB" id="H6L7D0"/>
<evidence type="ECO:0000256" key="1">
    <source>
        <dbReference type="SAM" id="Phobius"/>
    </source>
</evidence>
<sequence length="67" mass="7409">MSEQNNPPQNTIGPIGCIAIGIVILFVLAIIGQLAEGIDRVFAMMPWWAHALLTASVFYLAYKYLDK</sequence>
<keyword evidence="1" id="KW-1133">Transmembrane helix</keyword>